<accession>A0ABU7LPB7</accession>
<dbReference type="PROSITE" id="PS50968">
    <property type="entry name" value="BIOTINYL_LIPOYL"/>
    <property type="match status" value="1"/>
</dbReference>
<organism evidence="3 4">
    <name type="scientific">Hyphobacterium lacteum</name>
    <dbReference type="NCBI Taxonomy" id="3116575"/>
    <lineage>
        <taxon>Bacteria</taxon>
        <taxon>Pseudomonadati</taxon>
        <taxon>Pseudomonadota</taxon>
        <taxon>Alphaproteobacteria</taxon>
        <taxon>Maricaulales</taxon>
        <taxon>Maricaulaceae</taxon>
        <taxon>Hyphobacterium</taxon>
    </lineage>
</organism>
<evidence type="ECO:0000256" key="1">
    <source>
        <dbReference type="ARBA" id="ARBA00022823"/>
    </source>
</evidence>
<comment type="caution">
    <text evidence="3">The sequence shown here is derived from an EMBL/GenBank/DDBJ whole genome shotgun (WGS) entry which is preliminary data.</text>
</comment>
<dbReference type="InterPro" id="IPR002930">
    <property type="entry name" value="GCV_H"/>
</dbReference>
<keyword evidence="1" id="KW-0450">Lipoyl</keyword>
<dbReference type="InterPro" id="IPR000089">
    <property type="entry name" value="Biotin_lipoyl"/>
</dbReference>
<gene>
    <name evidence="3" type="ORF">V0U79_05195</name>
</gene>
<dbReference type="Pfam" id="PF01597">
    <property type="entry name" value="GCV_H"/>
    <property type="match status" value="1"/>
</dbReference>
<name>A0ABU7LPB7_9PROT</name>
<dbReference type="SUPFAM" id="SSF51230">
    <property type="entry name" value="Single hybrid motif"/>
    <property type="match status" value="1"/>
</dbReference>
<dbReference type="Proteomes" id="UP001354971">
    <property type="component" value="Unassembled WGS sequence"/>
</dbReference>
<dbReference type="PANTHER" id="PTHR11715:SF3">
    <property type="entry name" value="GLYCINE CLEAVAGE SYSTEM H PROTEIN-RELATED"/>
    <property type="match status" value="1"/>
</dbReference>
<dbReference type="PANTHER" id="PTHR11715">
    <property type="entry name" value="GLYCINE CLEAVAGE SYSTEM H PROTEIN"/>
    <property type="match status" value="1"/>
</dbReference>
<evidence type="ECO:0000259" key="2">
    <source>
        <dbReference type="PROSITE" id="PS50968"/>
    </source>
</evidence>
<proteinExistence type="predicted"/>
<keyword evidence="4" id="KW-1185">Reference proteome</keyword>
<evidence type="ECO:0000313" key="3">
    <source>
        <dbReference type="EMBL" id="MEE2525754.1"/>
    </source>
</evidence>
<dbReference type="CDD" id="cd06848">
    <property type="entry name" value="GCS_H"/>
    <property type="match status" value="1"/>
</dbReference>
<dbReference type="RefSeq" id="WP_330198418.1">
    <property type="nucleotide sequence ID" value="NZ_JAZDRP010000003.1"/>
</dbReference>
<dbReference type="InterPro" id="IPR033753">
    <property type="entry name" value="GCV_H/Fam206"/>
</dbReference>
<protein>
    <recommendedName>
        <fullName evidence="2">Lipoyl-binding domain-containing protein</fullName>
    </recommendedName>
</protein>
<dbReference type="EMBL" id="JAZDRP010000003">
    <property type="protein sequence ID" value="MEE2525754.1"/>
    <property type="molecule type" value="Genomic_DNA"/>
</dbReference>
<feature type="domain" description="Lipoyl-binding" evidence="2">
    <location>
        <begin position="30"/>
        <end position="112"/>
    </location>
</feature>
<reference evidence="3 4" key="1">
    <citation type="submission" date="2024-01" db="EMBL/GenBank/DDBJ databases">
        <title>Hyphobacterium bacterium isolated from marine sediment.</title>
        <authorList>
            <person name="Zhao S."/>
        </authorList>
    </citation>
    <scope>NUCLEOTIDE SEQUENCE [LARGE SCALE GENOMIC DNA]</scope>
    <source>
        <strain evidence="4">HN65</strain>
    </source>
</reference>
<sequence>MTDVRGCNLPDDLLYDVENHIWFREVGDGKVQLGMTTVATALAGEIVAFTPKKVGRSVREGKSCATIESGKWVGPAKSLAAGEVVEVNEALVSKPNIANADPYNDGWMVVLAPENWDAVKGSLTPGTDVGPAYEAKMDADGFAGCGAA</sequence>
<evidence type="ECO:0000313" key="4">
    <source>
        <dbReference type="Proteomes" id="UP001354971"/>
    </source>
</evidence>
<dbReference type="InterPro" id="IPR011053">
    <property type="entry name" value="Single_hybrid_motif"/>
</dbReference>
<dbReference type="Gene3D" id="2.40.50.100">
    <property type="match status" value="1"/>
</dbReference>